<accession>A0AAD4Y0J9</accession>
<sequence length="127" mass="14475">MLSVVFPFRFHRVNYNSQGLVRMPAARPHRVTTCGKTEYRKFLQSKAIQTCPPSRHCCGLFNFFYKNFLSVFGVLGDDGRTFGVLQTGQPWTLCLPIPLRHLSGPWENDLVSVTLFAVALPSDRELR</sequence>
<protein>
    <submittedName>
        <fullName evidence="1">Uncharacterized protein</fullName>
    </submittedName>
</protein>
<dbReference type="EMBL" id="JAKZEL010000020">
    <property type="protein sequence ID" value="KAI4533230.1"/>
    <property type="molecule type" value="Genomic_DNA"/>
</dbReference>
<keyword evidence="2" id="KW-1185">Reference proteome</keyword>
<dbReference type="Proteomes" id="UP001214576">
    <property type="component" value="Unassembled WGS sequence"/>
</dbReference>
<gene>
    <name evidence="1" type="ORF">MG293_016249</name>
</gene>
<dbReference type="AlphaFoldDB" id="A0AAD4Y0J9"/>
<name>A0AAD4Y0J9_OVIAM</name>
<proteinExistence type="predicted"/>
<evidence type="ECO:0000313" key="1">
    <source>
        <dbReference type="EMBL" id="KAI4533230.1"/>
    </source>
</evidence>
<organism evidence="1 2">
    <name type="scientific">Ovis ammon polii</name>
    <dbReference type="NCBI Taxonomy" id="230172"/>
    <lineage>
        <taxon>Eukaryota</taxon>
        <taxon>Metazoa</taxon>
        <taxon>Chordata</taxon>
        <taxon>Craniata</taxon>
        <taxon>Vertebrata</taxon>
        <taxon>Euteleostomi</taxon>
        <taxon>Mammalia</taxon>
        <taxon>Eutheria</taxon>
        <taxon>Laurasiatheria</taxon>
        <taxon>Artiodactyla</taxon>
        <taxon>Ruminantia</taxon>
        <taxon>Pecora</taxon>
        <taxon>Bovidae</taxon>
        <taxon>Caprinae</taxon>
        <taxon>Ovis</taxon>
    </lineage>
</organism>
<evidence type="ECO:0000313" key="2">
    <source>
        <dbReference type="Proteomes" id="UP001214576"/>
    </source>
</evidence>
<reference evidence="1" key="1">
    <citation type="submission" date="2022-03" db="EMBL/GenBank/DDBJ databases">
        <title>Genomic analyses of argali, domestic sheep and their hybrids provide insights into chromosomal evolution, heterosis and genetic basis of agronomic traits.</title>
        <authorList>
            <person name="Li M."/>
        </authorList>
    </citation>
    <scope>NUCLEOTIDE SEQUENCE</scope>
    <source>
        <strain evidence="1">CAU-MHL-2022a</strain>
        <tissue evidence="1">Skin</tissue>
    </source>
</reference>
<comment type="caution">
    <text evidence="1">The sequence shown here is derived from an EMBL/GenBank/DDBJ whole genome shotgun (WGS) entry which is preliminary data.</text>
</comment>